<evidence type="ECO:0000313" key="1">
    <source>
        <dbReference type="EMBL" id="GIY65097.1"/>
    </source>
</evidence>
<proteinExistence type="predicted"/>
<name>A0AAV4V4M2_CAEEX</name>
<accession>A0AAV4V4M2</accession>
<evidence type="ECO:0000313" key="2">
    <source>
        <dbReference type="Proteomes" id="UP001054945"/>
    </source>
</evidence>
<dbReference type="EMBL" id="BPLR01013958">
    <property type="protein sequence ID" value="GIY65097.1"/>
    <property type="molecule type" value="Genomic_DNA"/>
</dbReference>
<dbReference type="Proteomes" id="UP001054945">
    <property type="component" value="Unassembled WGS sequence"/>
</dbReference>
<comment type="caution">
    <text evidence="1">The sequence shown here is derived from an EMBL/GenBank/DDBJ whole genome shotgun (WGS) entry which is preliminary data.</text>
</comment>
<reference evidence="1 2" key="1">
    <citation type="submission" date="2021-06" db="EMBL/GenBank/DDBJ databases">
        <title>Caerostris extrusa draft genome.</title>
        <authorList>
            <person name="Kono N."/>
            <person name="Arakawa K."/>
        </authorList>
    </citation>
    <scope>NUCLEOTIDE SEQUENCE [LARGE SCALE GENOMIC DNA]</scope>
</reference>
<organism evidence="1 2">
    <name type="scientific">Caerostris extrusa</name>
    <name type="common">Bark spider</name>
    <name type="synonym">Caerostris bankana</name>
    <dbReference type="NCBI Taxonomy" id="172846"/>
    <lineage>
        <taxon>Eukaryota</taxon>
        <taxon>Metazoa</taxon>
        <taxon>Ecdysozoa</taxon>
        <taxon>Arthropoda</taxon>
        <taxon>Chelicerata</taxon>
        <taxon>Arachnida</taxon>
        <taxon>Araneae</taxon>
        <taxon>Araneomorphae</taxon>
        <taxon>Entelegynae</taxon>
        <taxon>Araneoidea</taxon>
        <taxon>Araneidae</taxon>
        <taxon>Caerostris</taxon>
    </lineage>
</organism>
<dbReference type="AlphaFoldDB" id="A0AAV4V4M2"/>
<keyword evidence="2" id="KW-1185">Reference proteome</keyword>
<protein>
    <submittedName>
        <fullName evidence="1">Uncharacterized protein</fullName>
    </submittedName>
</protein>
<gene>
    <name evidence="1" type="ORF">CEXT_473501</name>
</gene>
<sequence length="92" mass="10435">MERVPWRLFNRRERIESFAVEPCIFRCLNKQPVGAETASSLEMLIPQTDPGLIHKDRSRDFLGGAFSSHSHSPEWPSIKLPLSPDCLPLPPP</sequence>